<evidence type="ECO:0000313" key="1">
    <source>
        <dbReference type="EMBL" id="KAF3556061.1"/>
    </source>
</evidence>
<dbReference type="EMBL" id="QGKX02000996">
    <property type="protein sequence ID" value="KAF3556061.1"/>
    <property type="molecule type" value="Genomic_DNA"/>
</dbReference>
<comment type="caution">
    <text evidence="1">The sequence shown here is derived from an EMBL/GenBank/DDBJ whole genome shotgun (WGS) entry which is preliminary data.</text>
</comment>
<evidence type="ECO:0000313" key="2">
    <source>
        <dbReference type="Proteomes" id="UP000712600"/>
    </source>
</evidence>
<proteinExistence type="predicted"/>
<organism evidence="1 2">
    <name type="scientific">Brassica cretica</name>
    <name type="common">Mustard</name>
    <dbReference type="NCBI Taxonomy" id="69181"/>
    <lineage>
        <taxon>Eukaryota</taxon>
        <taxon>Viridiplantae</taxon>
        <taxon>Streptophyta</taxon>
        <taxon>Embryophyta</taxon>
        <taxon>Tracheophyta</taxon>
        <taxon>Spermatophyta</taxon>
        <taxon>Magnoliopsida</taxon>
        <taxon>eudicotyledons</taxon>
        <taxon>Gunneridae</taxon>
        <taxon>Pentapetalae</taxon>
        <taxon>rosids</taxon>
        <taxon>malvids</taxon>
        <taxon>Brassicales</taxon>
        <taxon>Brassicaceae</taxon>
        <taxon>Brassiceae</taxon>
        <taxon>Brassica</taxon>
    </lineage>
</organism>
<accession>A0A8S9R437</accession>
<protein>
    <submittedName>
        <fullName evidence="1">Uncharacterized protein</fullName>
    </submittedName>
</protein>
<reference evidence="1" key="1">
    <citation type="submission" date="2019-12" db="EMBL/GenBank/DDBJ databases">
        <title>Genome sequencing and annotation of Brassica cretica.</title>
        <authorList>
            <person name="Studholme D.J."/>
            <person name="Sarris P."/>
        </authorList>
    </citation>
    <scope>NUCLEOTIDE SEQUENCE</scope>
    <source>
        <strain evidence="1">PFS-109/04</strain>
        <tissue evidence="1">Leaf</tissue>
    </source>
</reference>
<name>A0A8S9R437_BRACR</name>
<gene>
    <name evidence="1" type="ORF">F2Q69_00014372</name>
</gene>
<dbReference type="AlphaFoldDB" id="A0A8S9R437"/>
<sequence>MLELEKDKLEGLYLGEVAEVVSDAVCVKECTRRHAEWWRPCGYKMMSWCGINLRSKFIPWSKYYCGVIFALTISIREGHLSYQCYPEGEDGYAFLCRRQSCWMIATIWSLEGPHEAVGSRNQ</sequence>
<dbReference type="Proteomes" id="UP000712600">
    <property type="component" value="Unassembled WGS sequence"/>
</dbReference>